<dbReference type="InterPro" id="IPR052028">
    <property type="entry name" value="HipA_Ser/Thr_kinase"/>
</dbReference>
<dbReference type="NCBIfam" id="TIGR03071">
    <property type="entry name" value="couple_hipA"/>
    <property type="match status" value="1"/>
</dbReference>
<keyword evidence="3 6" id="KW-0418">Kinase</keyword>
<dbReference type="Gene3D" id="1.10.1070.20">
    <property type="match status" value="1"/>
</dbReference>
<dbReference type="InterPro" id="IPR017508">
    <property type="entry name" value="HipA_N1"/>
</dbReference>
<evidence type="ECO:0000259" key="5">
    <source>
        <dbReference type="Pfam" id="PF13657"/>
    </source>
</evidence>
<dbReference type="GO" id="GO:0005829">
    <property type="term" value="C:cytosol"/>
    <property type="evidence" value="ECO:0007669"/>
    <property type="project" value="TreeGrafter"/>
</dbReference>
<dbReference type="GO" id="GO:0004674">
    <property type="term" value="F:protein serine/threonine kinase activity"/>
    <property type="evidence" value="ECO:0007669"/>
    <property type="project" value="UniProtKB-KW"/>
</dbReference>
<proteinExistence type="inferred from homology"/>
<feature type="domain" description="HipA-like C-terminal" evidence="4">
    <location>
        <begin position="150"/>
        <end position="399"/>
    </location>
</feature>
<evidence type="ECO:0000313" key="6">
    <source>
        <dbReference type="EMBL" id="RUO62697.1"/>
    </source>
</evidence>
<dbReference type="PANTHER" id="PTHR37419">
    <property type="entry name" value="SERINE/THREONINE-PROTEIN KINASE TOXIN HIPA"/>
    <property type="match status" value="1"/>
</dbReference>
<accession>A0A432YNX8</accession>
<dbReference type="Proteomes" id="UP000288361">
    <property type="component" value="Unassembled WGS sequence"/>
</dbReference>
<evidence type="ECO:0000256" key="3">
    <source>
        <dbReference type="ARBA" id="ARBA00022777"/>
    </source>
</evidence>
<dbReference type="PANTHER" id="PTHR37419:SF1">
    <property type="entry name" value="SERINE_THREONINE-PROTEIN KINASE TOXIN HIPA"/>
    <property type="match status" value="1"/>
</dbReference>
<dbReference type="Pfam" id="PF07804">
    <property type="entry name" value="HipA_C"/>
    <property type="match status" value="1"/>
</dbReference>
<gene>
    <name evidence="6" type="ORF">CWI73_09475</name>
</gene>
<evidence type="ECO:0000259" key="4">
    <source>
        <dbReference type="Pfam" id="PF07804"/>
    </source>
</evidence>
<reference evidence="6 7" key="1">
    <citation type="journal article" date="2011" name="Front. Microbiol.">
        <title>Genomic signatures of strain selection and enhancement in Bacillus atrophaeus var. globigii, a historical biowarfare simulant.</title>
        <authorList>
            <person name="Gibbons H.S."/>
            <person name="Broomall S.M."/>
            <person name="McNew L.A."/>
            <person name="Daligault H."/>
            <person name="Chapman C."/>
            <person name="Bruce D."/>
            <person name="Karavis M."/>
            <person name="Krepps M."/>
            <person name="McGregor P.A."/>
            <person name="Hong C."/>
            <person name="Park K.H."/>
            <person name="Akmal A."/>
            <person name="Feldman A."/>
            <person name="Lin J.S."/>
            <person name="Chang W.E."/>
            <person name="Higgs B.W."/>
            <person name="Demirev P."/>
            <person name="Lindquist J."/>
            <person name="Liem A."/>
            <person name="Fochler E."/>
            <person name="Read T.D."/>
            <person name="Tapia R."/>
            <person name="Johnson S."/>
            <person name="Bishop-Lilly K.A."/>
            <person name="Detter C."/>
            <person name="Han C."/>
            <person name="Sozhamannan S."/>
            <person name="Rosenzweig C.N."/>
            <person name="Skowronski E.W."/>
        </authorList>
    </citation>
    <scope>NUCLEOTIDE SEQUENCE [LARGE SCALE GENOMIC DNA]</scope>
    <source>
        <strain evidence="6 7">TPS4-2</strain>
    </source>
</reference>
<sequence>MDKLDIYMNGLLVGELHRSNSGAHRFNYSLNWLETPGARPISLSMPLTRNAYEGPEAINFFDNLLPDSQEVRDRIVARYRADSKQPFDLLKAVGRDTVGALQFYPQGEQPGNIKTINYQPLNDSELEKVLLGYQSKAPLGMVDELNDFRISIAGAQEKTALLKIDDKWCIPEGATPTSHIIKLPIGKIQGADHTIDLSDSVENELLCLEIAREFGFDVPACEIVNTGKVKALAVERFDRKYSSDKSWLMCLPQEDYCQVLSCPSARKYESDGGPSIAQIMKHLQSSSNSHKDRRTFMAAQVLFFLLGATDGHSKNFSVFIEPEGGFKLTPLYDILSAYPAVGGQSFHLRDLKLAMTLKGSKGRKSKLFQIYGRHFISSAKEAQYSLKEMQDILKLMHASTDNVIEKVSKRLPKHFPMKVAEPIFEGLSRRKERLIS</sequence>
<comment type="similarity">
    <text evidence="1">Belongs to the HipA Ser/Thr kinase family.</text>
</comment>
<evidence type="ECO:0000256" key="1">
    <source>
        <dbReference type="ARBA" id="ARBA00010164"/>
    </source>
</evidence>
<keyword evidence="6" id="KW-0723">Serine/threonine-protein kinase</keyword>
<dbReference type="CDD" id="cd17808">
    <property type="entry name" value="HipA_Ec_like"/>
    <property type="match status" value="1"/>
</dbReference>
<organism evidence="6 7">
    <name type="scientific">Idiomarina piscisalsi</name>
    <dbReference type="NCBI Taxonomy" id="1096243"/>
    <lineage>
        <taxon>Bacteria</taxon>
        <taxon>Pseudomonadati</taxon>
        <taxon>Pseudomonadota</taxon>
        <taxon>Gammaproteobacteria</taxon>
        <taxon>Alteromonadales</taxon>
        <taxon>Idiomarinaceae</taxon>
        <taxon>Idiomarina</taxon>
    </lineage>
</organism>
<evidence type="ECO:0000256" key="2">
    <source>
        <dbReference type="ARBA" id="ARBA00022679"/>
    </source>
</evidence>
<dbReference type="Pfam" id="PF13657">
    <property type="entry name" value="Couple_hipA"/>
    <property type="match status" value="1"/>
</dbReference>
<name>A0A432YNX8_9GAMM</name>
<dbReference type="AlphaFoldDB" id="A0A432YNX8"/>
<feature type="domain" description="HipA N-terminal subdomain 1" evidence="5">
    <location>
        <begin position="4"/>
        <end position="103"/>
    </location>
</feature>
<dbReference type="EMBL" id="PIQA01000011">
    <property type="protein sequence ID" value="RUO62697.1"/>
    <property type="molecule type" value="Genomic_DNA"/>
</dbReference>
<evidence type="ECO:0000313" key="7">
    <source>
        <dbReference type="Proteomes" id="UP000288361"/>
    </source>
</evidence>
<comment type="caution">
    <text evidence="6">The sequence shown here is derived from an EMBL/GenBank/DDBJ whole genome shotgun (WGS) entry which is preliminary data.</text>
</comment>
<keyword evidence="2" id="KW-0808">Transferase</keyword>
<protein>
    <submittedName>
        <fullName evidence="6">Serine/threonine protein kinase</fullName>
    </submittedName>
</protein>
<dbReference type="InterPro" id="IPR012893">
    <property type="entry name" value="HipA-like_C"/>
</dbReference>
<dbReference type="RefSeq" id="WP_126752567.1">
    <property type="nucleotide sequence ID" value="NZ_JBHUMT010000004.1"/>
</dbReference>